<feature type="compositionally biased region" description="Low complexity" evidence="1">
    <location>
        <begin position="1"/>
        <end position="19"/>
    </location>
</feature>
<dbReference type="OrthoDB" id="10285302at2759"/>
<organism evidence="3 5">
    <name type="scientific">Rhodotorula toruloides</name>
    <name type="common">Yeast</name>
    <name type="synonym">Rhodosporidium toruloides</name>
    <dbReference type="NCBI Taxonomy" id="5286"/>
    <lineage>
        <taxon>Eukaryota</taxon>
        <taxon>Fungi</taxon>
        <taxon>Dikarya</taxon>
        <taxon>Basidiomycota</taxon>
        <taxon>Pucciniomycotina</taxon>
        <taxon>Microbotryomycetes</taxon>
        <taxon>Sporidiobolales</taxon>
        <taxon>Sporidiobolaceae</taxon>
        <taxon>Rhodotorula</taxon>
    </lineage>
</organism>
<evidence type="ECO:0000259" key="2">
    <source>
        <dbReference type="Pfam" id="PF12937"/>
    </source>
</evidence>
<dbReference type="Proteomes" id="UP000199069">
    <property type="component" value="Unassembled WGS sequence"/>
</dbReference>
<feature type="domain" description="F-box" evidence="2">
    <location>
        <begin position="51"/>
        <end position="87"/>
    </location>
</feature>
<evidence type="ECO:0000313" key="3">
    <source>
        <dbReference type="EMBL" id="CTR08027.1"/>
    </source>
</evidence>
<sequence>MITRDASSSVVAEVDSPSPRSVDEVEQQVGQEPYASSKSDAVNLASLSRLEQLPTELLTAIISYDHLGWHDLDACSRVSRRIRQIAHPERGVRPALPIILTRTEHHSSQIVEVPTSACHYKRSLDDIDLCEEIRRVEIYKVPSPETSIELLEEWEPTFFELRGIASHEKDMYEYLADDRADQIIAEYGVGGGGGWTTVGTLWDYVQSTQFLKNILTTYPNLKSLKFDGLWEYQSLNDYKELVELAPFLREFEVVDGLDEGSQADVREAYARVGIRYESEF</sequence>
<dbReference type="AlphaFoldDB" id="A0A0K3CHE3"/>
<dbReference type="InterPro" id="IPR001810">
    <property type="entry name" value="F-box_dom"/>
</dbReference>
<accession>A0A0K3CHE3</accession>
<feature type="compositionally biased region" description="Polar residues" evidence="1">
    <location>
        <begin position="28"/>
        <end position="37"/>
    </location>
</feature>
<proteinExistence type="predicted"/>
<feature type="region of interest" description="Disordered" evidence="1">
    <location>
        <begin position="1"/>
        <end position="37"/>
    </location>
</feature>
<keyword evidence="5" id="KW-1185">Reference proteome</keyword>
<dbReference type="SUPFAM" id="SSF81383">
    <property type="entry name" value="F-box domain"/>
    <property type="match status" value="1"/>
</dbReference>
<evidence type="ECO:0000313" key="4">
    <source>
        <dbReference type="EMBL" id="PRQ73829.1"/>
    </source>
</evidence>
<dbReference type="Proteomes" id="UP000239560">
    <property type="component" value="Unassembled WGS sequence"/>
</dbReference>
<name>A0A0K3CHE3_RHOTO</name>
<protein>
    <recommendedName>
        <fullName evidence="2">F-box domain-containing protein</fullName>
    </recommendedName>
</protein>
<evidence type="ECO:0000313" key="5">
    <source>
        <dbReference type="Proteomes" id="UP000199069"/>
    </source>
</evidence>
<evidence type="ECO:0000313" key="6">
    <source>
        <dbReference type="Proteomes" id="UP000239560"/>
    </source>
</evidence>
<gene>
    <name evidence="3" type="primary">FGENESH: predicted gene_7.273</name>
    <name evidence="4" type="ORF">AAT19DRAFT_15396</name>
    <name evidence="3" type="ORF">BN2166_0038880</name>
</gene>
<reference evidence="4 6" key="2">
    <citation type="journal article" date="2018" name="Elife">
        <title>Functional genomics of lipid metabolism in the oleaginous yeast Rhodosporidium toruloides.</title>
        <authorList>
            <person name="Coradetti S.T."/>
            <person name="Pinel D."/>
            <person name="Geiselman G."/>
            <person name="Ito M."/>
            <person name="Mondo S."/>
            <person name="Reilly M.C."/>
            <person name="Cheng Y.F."/>
            <person name="Bauer S."/>
            <person name="Grigoriev I."/>
            <person name="Gladden J.M."/>
            <person name="Simmons B.A."/>
            <person name="Brem R."/>
            <person name="Arkin A.P."/>
            <person name="Skerker J.M."/>
        </authorList>
    </citation>
    <scope>NUCLEOTIDE SEQUENCE [LARGE SCALE GENOMIC DNA]</scope>
    <source>
        <strain evidence="4 6">NBRC 0880</strain>
    </source>
</reference>
<dbReference type="EMBL" id="CWKI01000007">
    <property type="protein sequence ID" value="CTR08027.1"/>
    <property type="molecule type" value="Genomic_DNA"/>
</dbReference>
<evidence type="ECO:0000256" key="1">
    <source>
        <dbReference type="SAM" id="MobiDB-lite"/>
    </source>
</evidence>
<reference evidence="3 5" key="1">
    <citation type="submission" date="2015-07" db="EMBL/GenBank/DDBJ databases">
        <authorList>
            <person name="Cajimat M.N.B."/>
            <person name="Milazzo M.L."/>
            <person name="Fulhorst C.F."/>
        </authorList>
    </citation>
    <scope>NUCLEOTIDE SEQUENCE [LARGE SCALE GENOMIC DNA]</scope>
    <source>
        <strain evidence="3">Single colony</strain>
    </source>
</reference>
<dbReference type="EMBL" id="LCTV02000007">
    <property type="protein sequence ID" value="PRQ73829.1"/>
    <property type="molecule type" value="Genomic_DNA"/>
</dbReference>
<dbReference type="InterPro" id="IPR036047">
    <property type="entry name" value="F-box-like_dom_sf"/>
</dbReference>
<dbReference type="Pfam" id="PF12937">
    <property type="entry name" value="F-box-like"/>
    <property type="match status" value="1"/>
</dbReference>